<dbReference type="Proteomes" id="UP000831290">
    <property type="component" value="Chromosome"/>
</dbReference>
<evidence type="ECO:0000313" key="1">
    <source>
        <dbReference type="EMBL" id="UOB17719.1"/>
    </source>
</evidence>
<accession>A0A9E6ZN26</accession>
<evidence type="ECO:0000313" key="2">
    <source>
        <dbReference type="Proteomes" id="UP000831290"/>
    </source>
</evidence>
<keyword evidence="2" id="KW-1185">Reference proteome</keyword>
<dbReference type="RefSeq" id="WP_255843387.1">
    <property type="nucleotide sequence ID" value="NZ_CP094358.1"/>
</dbReference>
<dbReference type="AlphaFoldDB" id="A0A9E6ZN26"/>
<dbReference type="EMBL" id="CP094358">
    <property type="protein sequence ID" value="UOB17719.1"/>
    <property type="molecule type" value="Genomic_DNA"/>
</dbReference>
<sequence>MKKAEKLKGFKKLEKKEQKEVFGGLKPIPIGPCGETGGQVISWSQDRCWGYGIVWYNGECWACY</sequence>
<organism evidence="1 2">
    <name type="scientific">Abyssalbus ytuae</name>
    <dbReference type="NCBI Taxonomy" id="2926907"/>
    <lineage>
        <taxon>Bacteria</taxon>
        <taxon>Pseudomonadati</taxon>
        <taxon>Bacteroidota</taxon>
        <taxon>Flavobacteriia</taxon>
        <taxon>Flavobacteriales</taxon>
        <taxon>Flavobacteriaceae</taxon>
        <taxon>Abyssalbus</taxon>
    </lineage>
</organism>
<dbReference type="KEGG" id="fbm:MQE35_00125"/>
<gene>
    <name evidence="1" type="ORF">MQE35_00125</name>
</gene>
<proteinExistence type="predicted"/>
<name>A0A9E6ZN26_9FLAO</name>
<reference evidence="1" key="1">
    <citation type="submission" date="2022-03" db="EMBL/GenBank/DDBJ databases">
        <title>Description of Abyssus ytuae gen. nov., sp. nov., a novel member of the family Flavobacteriaceae isolated from the sediment of Mariana Trench.</title>
        <authorList>
            <person name="Zhang J."/>
            <person name="Xu X."/>
        </authorList>
    </citation>
    <scope>NUCLEOTIDE SEQUENCE</scope>
    <source>
        <strain evidence="1">MT3330</strain>
    </source>
</reference>
<protein>
    <submittedName>
        <fullName evidence="1">Uncharacterized protein</fullName>
    </submittedName>
</protein>